<dbReference type="Gene3D" id="3.40.50.200">
    <property type="entry name" value="Peptidase S8/S53 domain"/>
    <property type="match status" value="1"/>
</dbReference>
<dbReference type="InterPro" id="IPR050819">
    <property type="entry name" value="Tripeptidyl-peptidase_I"/>
</dbReference>
<feature type="active site" description="Charge relay system" evidence="7">
    <location>
        <position position="238"/>
    </location>
</feature>
<keyword evidence="11" id="KW-1185">Reference proteome</keyword>
<feature type="binding site" evidence="7">
    <location>
        <position position="489"/>
    </location>
    <ligand>
        <name>Ca(2+)</name>
        <dbReference type="ChEBI" id="CHEBI:29108"/>
    </ligand>
</feature>
<evidence type="ECO:0000256" key="5">
    <source>
        <dbReference type="ARBA" id="ARBA00022837"/>
    </source>
</evidence>
<feature type="binding site" evidence="7">
    <location>
        <position position="475"/>
    </location>
    <ligand>
        <name>Ca(2+)</name>
        <dbReference type="ChEBI" id="CHEBI:29108"/>
    </ligand>
</feature>
<evidence type="ECO:0000256" key="6">
    <source>
        <dbReference type="ARBA" id="ARBA00023145"/>
    </source>
</evidence>
<keyword evidence="2 7" id="KW-0479">Metal-binding</keyword>
<dbReference type="Proteomes" id="UP001620397">
    <property type="component" value="Unassembled WGS sequence"/>
</dbReference>
<dbReference type="EMBL" id="JADIKL010000002">
    <property type="protein sequence ID" value="MFK2930214.1"/>
    <property type="molecule type" value="Genomic_DNA"/>
</dbReference>
<keyword evidence="5 7" id="KW-0106">Calcium</keyword>
<evidence type="ECO:0000256" key="7">
    <source>
        <dbReference type="PROSITE-ProRule" id="PRU01032"/>
    </source>
</evidence>
<reference evidence="10 11" key="1">
    <citation type="submission" date="2020-10" db="EMBL/GenBank/DDBJ databases">
        <title>Phylogeny of dyella-like bacteria.</title>
        <authorList>
            <person name="Fu J."/>
        </authorList>
    </citation>
    <scope>NUCLEOTIDE SEQUENCE [LARGE SCALE GENOMIC DNA]</scope>
    <source>
        <strain evidence="10 11">DKC-1</strain>
    </source>
</reference>
<dbReference type="InterPro" id="IPR000209">
    <property type="entry name" value="Peptidase_S8/S53_dom"/>
</dbReference>
<dbReference type="SUPFAM" id="SSF52743">
    <property type="entry name" value="Subtilisin-like"/>
    <property type="match status" value="1"/>
</dbReference>
<keyword evidence="4 7" id="KW-0720">Serine protease</keyword>
<dbReference type="PANTHER" id="PTHR14218">
    <property type="entry name" value="PROTEASE S8 TRIPEPTIDYL PEPTIDASE I CLN2"/>
    <property type="match status" value="1"/>
</dbReference>
<comment type="caution">
    <text evidence="10">The sequence shown here is derived from an EMBL/GenBank/DDBJ whole genome shotgun (WGS) entry which is preliminary data.</text>
</comment>
<feature type="compositionally biased region" description="Basic residues" evidence="8">
    <location>
        <begin position="524"/>
        <end position="535"/>
    </location>
</feature>
<dbReference type="SUPFAM" id="SSF54897">
    <property type="entry name" value="Protease propeptides/inhibitors"/>
    <property type="match status" value="1"/>
</dbReference>
<organism evidence="10 11">
    <name type="scientific">Dyella agri</name>
    <dbReference type="NCBI Taxonomy" id="1926869"/>
    <lineage>
        <taxon>Bacteria</taxon>
        <taxon>Pseudomonadati</taxon>
        <taxon>Pseudomonadota</taxon>
        <taxon>Gammaproteobacteria</taxon>
        <taxon>Lysobacterales</taxon>
        <taxon>Rhodanobacteraceae</taxon>
        <taxon>Dyella</taxon>
    </lineage>
</organism>
<dbReference type="Pfam" id="PF09286">
    <property type="entry name" value="Pro-kuma_activ"/>
    <property type="match status" value="1"/>
</dbReference>
<sequence length="535" mass="54786">MNTPAHHALHAGRPLPAGARYLGPHTSRTPLKVTVVFRRMGEPPVPAAWPQSPRWPRGEFGAHCGADPADINKLRNYANLHNLKETGCEPHRRVMHLSGSVDALQRAFGVQLGRYRLPGLSRYVVGCEQAATLPAELAPSVLAVLGLDRRPVAKAHFRKALATPNQTYTPLQMGQLYAFPPNTDGSGQCVALIELGGGFSQADLTTYFTALGIATPPTVTAVSVAGGKNSPGGAADPEVMLDIEMVGALAPGAAIAVYFAPNTDQGFYEAISQAAHDATRKPSIISISWGGPEDSWSASSLAAMQSALEDAAALGVTVTAAAGDSGSSDGESDGQPHVDFPASSPYSLACGGTTLTASASAITSETVWNETAANEGATGGGVSVDYALPTWQQGSNVPKAANGYAGRGVPDVAGDADPLTGYQVRVDGQDEVIGGTSAVAPLWAALLARCNQSLGRAVGDVHAALYQIGETAFHDITQGNNGSYAAATGWDACTGLGSPDGQMLLAALAAQSPPAAGAPSAGSGKKHHPGRGRHA</sequence>
<evidence type="ECO:0000313" key="11">
    <source>
        <dbReference type="Proteomes" id="UP001620397"/>
    </source>
</evidence>
<dbReference type="RefSeq" id="WP_404536869.1">
    <property type="nucleotide sequence ID" value="NZ_JADIKL010000002.1"/>
</dbReference>
<evidence type="ECO:0000256" key="2">
    <source>
        <dbReference type="ARBA" id="ARBA00022723"/>
    </source>
</evidence>
<gene>
    <name evidence="10" type="ORF">ISP14_05350</name>
</gene>
<evidence type="ECO:0000256" key="8">
    <source>
        <dbReference type="SAM" id="MobiDB-lite"/>
    </source>
</evidence>
<dbReference type="Pfam" id="PF00082">
    <property type="entry name" value="Peptidase_S8"/>
    <property type="match status" value="1"/>
</dbReference>
<keyword evidence="6" id="KW-0865">Zymogen</keyword>
<dbReference type="PROSITE" id="PS51695">
    <property type="entry name" value="SEDOLISIN"/>
    <property type="match status" value="1"/>
</dbReference>
<evidence type="ECO:0000313" key="10">
    <source>
        <dbReference type="EMBL" id="MFK2930214.1"/>
    </source>
</evidence>
<evidence type="ECO:0000259" key="9">
    <source>
        <dbReference type="PROSITE" id="PS51695"/>
    </source>
</evidence>
<evidence type="ECO:0000256" key="4">
    <source>
        <dbReference type="ARBA" id="ARBA00022825"/>
    </source>
</evidence>
<feature type="compositionally biased region" description="Low complexity" evidence="8">
    <location>
        <begin position="513"/>
        <end position="523"/>
    </location>
</feature>
<dbReference type="InterPro" id="IPR015366">
    <property type="entry name" value="S53_propep"/>
</dbReference>
<keyword evidence="3 7" id="KW-0378">Hydrolase</keyword>
<dbReference type="SMART" id="SM00944">
    <property type="entry name" value="Pro-kuma_activ"/>
    <property type="match status" value="1"/>
</dbReference>
<accession>A0ABW8KDK8</accession>
<feature type="region of interest" description="Disordered" evidence="8">
    <location>
        <begin position="513"/>
        <end position="535"/>
    </location>
</feature>
<evidence type="ECO:0000256" key="1">
    <source>
        <dbReference type="ARBA" id="ARBA00022670"/>
    </source>
</evidence>
<dbReference type="PANTHER" id="PTHR14218:SF15">
    <property type="entry name" value="TRIPEPTIDYL-PEPTIDASE 1"/>
    <property type="match status" value="1"/>
</dbReference>
<comment type="cofactor">
    <cofactor evidence="7">
        <name>Ca(2+)</name>
        <dbReference type="ChEBI" id="CHEBI:29108"/>
    </cofactor>
    <text evidence="7">Binds 1 Ca(2+) ion per subunit.</text>
</comment>
<name>A0ABW8KDK8_9GAMM</name>
<proteinExistence type="predicted"/>
<feature type="domain" description="Peptidase S53" evidence="9">
    <location>
        <begin position="167"/>
        <end position="511"/>
    </location>
</feature>
<feature type="active site" description="Charge relay system" evidence="7">
    <location>
        <position position="242"/>
    </location>
</feature>
<feature type="binding site" evidence="7">
    <location>
        <position position="491"/>
    </location>
    <ligand>
        <name>Ca(2+)</name>
        <dbReference type="ChEBI" id="CHEBI:29108"/>
    </ligand>
</feature>
<dbReference type="InterPro" id="IPR036852">
    <property type="entry name" value="Peptidase_S8/S53_dom_sf"/>
</dbReference>
<feature type="binding site" evidence="7">
    <location>
        <position position="476"/>
    </location>
    <ligand>
        <name>Ca(2+)</name>
        <dbReference type="ChEBI" id="CHEBI:29108"/>
    </ligand>
</feature>
<evidence type="ECO:0000256" key="3">
    <source>
        <dbReference type="ARBA" id="ARBA00022801"/>
    </source>
</evidence>
<dbReference type="CDD" id="cd11377">
    <property type="entry name" value="Pro-peptidase_S53"/>
    <property type="match status" value="1"/>
</dbReference>
<feature type="region of interest" description="Disordered" evidence="8">
    <location>
        <begin position="321"/>
        <end position="341"/>
    </location>
</feature>
<keyword evidence="1 7" id="KW-0645">Protease</keyword>
<protein>
    <submittedName>
        <fullName evidence="10">Peptidase S53</fullName>
    </submittedName>
</protein>
<dbReference type="InterPro" id="IPR030400">
    <property type="entry name" value="Sedolisin_dom"/>
</dbReference>
<feature type="active site" description="Charge relay system" evidence="7">
    <location>
        <position position="437"/>
    </location>
</feature>
<dbReference type="CDD" id="cd04056">
    <property type="entry name" value="Peptidases_S53"/>
    <property type="match status" value="1"/>
</dbReference>